<comment type="similarity">
    <text evidence="4">Belongs to the MsrA Met sulfoxide reductase family.</text>
</comment>
<evidence type="ECO:0000256" key="4">
    <source>
        <dbReference type="HAMAP-Rule" id="MF_01401"/>
    </source>
</evidence>
<dbReference type="GO" id="GO:0008113">
    <property type="term" value="F:peptide-methionine (S)-S-oxide reductase activity"/>
    <property type="evidence" value="ECO:0007669"/>
    <property type="project" value="UniProtKB-UniRule"/>
</dbReference>
<comment type="catalytic activity">
    <reaction evidence="2 4">
        <text>L-methionyl-[protein] + [thioredoxin]-disulfide + H2O = L-methionyl-(S)-S-oxide-[protein] + [thioredoxin]-dithiol</text>
        <dbReference type="Rhea" id="RHEA:14217"/>
        <dbReference type="Rhea" id="RHEA-COMP:10698"/>
        <dbReference type="Rhea" id="RHEA-COMP:10700"/>
        <dbReference type="Rhea" id="RHEA-COMP:12313"/>
        <dbReference type="Rhea" id="RHEA-COMP:12315"/>
        <dbReference type="ChEBI" id="CHEBI:15377"/>
        <dbReference type="ChEBI" id="CHEBI:16044"/>
        <dbReference type="ChEBI" id="CHEBI:29950"/>
        <dbReference type="ChEBI" id="CHEBI:44120"/>
        <dbReference type="ChEBI" id="CHEBI:50058"/>
        <dbReference type="EC" id="1.8.4.11"/>
    </reaction>
</comment>
<keyword evidence="7" id="KW-1185">Reference proteome</keyword>
<gene>
    <name evidence="4" type="primary">msrA</name>
    <name evidence="6" type="ORF">CBP12_04295</name>
</gene>
<accession>A0A1Y0CX53</accession>
<evidence type="ECO:0000256" key="1">
    <source>
        <dbReference type="ARBA" id="ARBA00023002"/>
    </source>
</evidence>
<dbReference type="KEGG" id="ocm:CBP12_04295"/>
<proteinExistence type="inferred from homology"/>
<protein>
    <recommendedName>
        <fullName evidence="4">Peptide methionine sulfoxide reductase MsrA</fullName>
        <shortName evidence="4">Protein-methionine-S-oxide reductase</shortName>
        <ecNumber evidence="4">1.8.4.11</ecNumber>
    </recommendedName>
    <alternativeName>
        <fullName evidence="4">Peptide-methionine (S)-S-oxide reductase</fullName>
        <shortName evidence="4">Peptide Met(O) reductase</shortName>
    </alternativeName>
</protein>
<reference evidence="7" key="1">
    <citation type="submission" date="2017-05" db="EMBL/GenBank/DDBJ databases">
        <authorList>
            <person name="Sung H."/>
        </authorList>
    </citation>
    <scope>NUCLEOTIDE SEQUENCE [LARGE SCALE GENOMIC DNA]</scope>
    <source>
        <strain evidence="7">AMac2203</strain>
    </source>
</reference>
<name>A0A1Y0CX53_9GAMM</name>
<sequence>MTDPVLNLLPHDFPDAEDGAFLSQGTRSLVLAGGCFWCTEAVYRQLKGVLNVTSGYAGGSADTANYQAVCSGSTDHAEAIRIDYDSHIIGLGTLLKVFFGIAHDPTQLNRQGNDLGRQYRSVVFYQDEAEHQVVADYIKLLETNGVLRAPIVTTLEPLTEFFEAEQQHQNYAAINPNQPYIAAVAQPKVAKVQHYFKHRLKKDL</sequence>
<dbReference type="SUPFAM" id="SSF55068">
    <property type="entry name" value="Peptide methionine sulfoxide reductase"/>
    <property type="match status" value="1"/>
</dbReference>
<dbReference type="GO" id="GO:0033744">
    <property type="term" value="F:L-methionine:thioredoxin-disulfide S-oxidoreductase activity"/>
    <property type="evidence" value="ECO:0007669"/>
    <property type="project" value="RHEA"/>
</dbReference>
<dbReference type="InterPro" id="IPR002569">
    <property type="entry name" value="Met_Sox_Rdtase_MsrA_dom"/>
</dbReference>
<evidence type="ECO:0000256" key="2">
    <source>
        <dbReference type="ARBA" id="ARBA00047806"/>
    </source>
</evidence>
<dbReference type="NCBIfam" id="TIGR00401">
    <property type="entry name" value="msrA"/>
    <property type="match status" value="1"/>
</dbReference>
<dbReference type="OrthoDB" id="4174719at2"/>
<dbReference type="Pfam" id="PF01625">
    <property type="entry name" value="PMSR"/>
    <property type="match status" value="1"/>
</dbReference>
<keyword evidence="1 4" id="KW-0560">Oxidoreductase</keyword>
<dbReference type="EC" id="1.8.4.11" evidence="4"/>
<comment type="function">
    <text evidence="4">Has an important function as a repair enzyme for proteins that have been inactivated by oxidation. Catalyzes the reversible oxidation-reduction of methionine sulfoxide in proteins to methionine.</text>
</comment>
<dbReference type="PANTHER" id="PTHR43774">
    <property type="entry name" value="PEPTIDE METHIONINE SULFOXIDE REDUCTASE"/>
    <property type="match status" value="1"/>
</dbReference>
<dbReference type="InterPro" id="IPR036509">
    <property type="entry name" value="Met_Sox_Rdtase_MsrA_sf"/>
</dbReference>
<dbReference type="AlphaFoldDB" id="A0A1Y0CX53"/>
<dbReference type="RefSeq" id="WP_086963298.1">
    <property type="nucleotide sequence ID" value="NZ_CP021376.1"/>
</dbReference>
<evidence type="ECO:0000256" key="3">
    <source>
        <dbReference type="ARBA" id="ARBA00048782"/>
    </source>
</evidence>
<evidence type="ECO:0000259" key="5">
    <source>
        <dbReference type="Pfam" id="PF01625"/>
    </source>
</evidence>
<evidence type="ECO:0000313" key="6">
    <source>
        <dbReference type="EMBL" id="ART79466.1"/>
    </source>
</evidence>
<dbReference type="EMBL" id="CP021376">
    <property type="protein sequence ID" value="ART79466.1"/>
    <property type="molecule type" value="Genomic_DNA"/>
</dbReference>
<organism evidence="6 7">
    <name type="scientific">Oceanisphaera avium</name>
    <dbReference type="NCBI Taxonomy" id="1903694"/>
    <lineage>
        <taxon>Bacteria</taxon>
        <taxon>Pseudomonadati</taxon>
        <taxon>Pseudomonadota</taxon>
        <taxon>Gammaproteobacteria</taxon>
        <taxon>Aeromonadales</taxon>
        <taxon>Aeromonadaceae</taxon>
        <taxon>Oceanisphaera</taxon>
    </lineage>
</organism>
<dbReference type="PANTHER" id="PTHR43774:SF1">
    <property type="entry name" value="PEPTIDE METHIONINE SULFOXIDE REDUCTASE MSRA 2"/>
    <property type="match status" value="1"/>
</dbReference>
<dbReference type="Proteomes" id="UP000243793">
    <property type="component" value="Chromosome"/>
</dbReference>
<dbReference type="HAMAP" id="MF_01401">
    <property type="entry name" value="MsrA"/>
    <property type="match status" value="1"/>
</dbReference>
<comment type="catalytic activity">
    <reaction evidence="3 4">
        <text>[thioredoxin]-disulfide + L-methionine + H2O = L-methionine (S)-S-oxide + [thioredoxin]-dithiol</text>
        <dbReference type="Rhea" id="RHEA:19993"/>
        <dbReference type="Rhea" id="RHEA-COMP:10698"/>
        <dbReference type="Rhea" id="RHEA-COMP:10700"/>
        <dbReference type="ChEBI" id="CHEBI:15377"/>
        <dbReference type="ChEBI" id="CHEBI:29950"/>
        <dbReference type="ChEBI" id="CHEBI:50058"/>
        <dbReference type="ChEBI" id="CHEBI:57844"/>
        <dbReference type="ChEBI" id="CHEBI:58772"/>
        <dbReference type="EC" id="1.8.4.11"/>
    </reaction>
</comment>
<evidence type="ECO:0000313" key="7">
    <source>
        <dbReference type="Proteomes" id="UP000243793"/>
    </source>
</evidence>
<feature type="domain" description="Peptide methionine sulphoxide reductase MsrA" evidence="5">
    <location>
        <begin position="29"/>
        <end position="180"/>
    </location>
</feature>
<feature type="active site" evidence="4">
    <location>
        <position position="35"/>
    </location>
</feature>
<dbReference type="Gene3D" id="3.30.1060.10">
    <property type="entry name" value="Peptide methionine sulphoxide reductase MsrA"/>
    <property type="match status" value="1"/>
</dbReference>